<dbReference type="InterPro" id="IPR040309">
    <property type="entry name" value="Naf1"/>
</dbReference>
<proteinExistence type="inferred from homology"/>
<dbReference type="OrthoDB" id="21550at2759"/>
<evidence type="ECO:0000256" key="6">
    <source>
        <dbReference type="ARBA" id="ARBA00023242"/>
    </source>
</evidence>
<evidence type="ECO:0000313" key="10">
    <source>
        <dbReference type="Proteomes" id="UP000238350"/>
    </source>
</evidence>
<dbReference type="InterPro" id="IPR007504">
    <property type="entry name" value="H/ACA_rnp_Gar1/Naf1"/>
</dbReference>
<comment type="caution">
    <text evidence="9">The sequence shown here is derived from an EMBL/GenBank/DDBJ whole genome shotgun (WGS) entry which is preliminary data.</text>
</comment>
<dbReference type="GO" id="GO:0000493">
    <property type="term" value="P:box H/ACA snoRNP assembly"/>
    <property type="evidence" value="ECO:0007669"/>
    <property type="project" value="InterPro"/>
</dbReference>
<dbReference type="RefSeq" id="XP_024666474.1">
    <property type="nucleotide sequence ID" value="XM_024810706.1"/>
</dbReference>
<keyword evidence="4" id="KW-0597">Phosphoprotein</keyword>
<dbReference type="Pfam" id="PF04410">
    <property type="entry name" value="Gar1"/>
    <property type="match status" value="1"/>
</dbReference>
<feature type="compositionally biased region" description="Basic and acidic residues" evidence="8">
    <location>
        <begin position="205"/>
        <end position="215"/>
    </location>
</feature>
<feature type="compositionally biased region" description="Basic residues" evidence="8">
    <location>
        <begin position="234"/>
        <end position="243"/>
    </location>
</feature>
<comment type="subcellular location">
    <subcellularLocation>
        <location evidence="7">Nucleus</location>
        <location evidence="7">Nucleolus</location>
    </subcellularLocation>
</comment>
<evidence type="ECO:0000256" key="8">
    <source>
        <dbReference type="SAM" id="MobiDB-lite"/>
    </source>
</evidence>
<accession>A0A2T0FNI5</accession>
<keyword evidence="3 7" id="KW-0698">rRNA processing</keyword>
<feature type="compositionally biased region" description="Low complexity" evidence="8">
    <location>
        <begin position="295"/>
        <end position="305"/>
    </location>
</feature>
<dbReference type="GO" id="GO:0005732">
    <property type="term" value="C:sno(s)RNA-containing ribonucleoprotein complex"/>
    <property type="evidence" value="ECO:0007669"/>
    <property type="project" value="InterPro"/>
</dbReference>
<comment type="similarity">
    <text evidence="1">Belongs to the NAF1 family.</text>
</comment>
<feature type="compositionally biased region" description="Pro residues" evidence="8">
    <location>
        <begin position="315"/>
        <end position="324"/>
    </location>
</feature>
<dbReference type="PANTHER" id="PTHR31633">
    <property type="entry name" value="H/ACA RIBONUCLEOPROTEIN COMPLEX NON-CORE SUBUNIT NAF1"/>
    <property type="match status" value="1"/>
</dbReference>
<dbReference type="InterPro" id="IPR038664">
    <property type="entry name" value="Gar1/Naf1_Cbf5-bd_sf"/>
</dbReference>
<name>A0A2T0FNI5_9ASCO</name>
<dbReference type="Proteomes" id="UP000238350">
    <property type="component" value="Unassembled WGS sequence"/>
</dbReference>
<keyword evidence="7 9" id="KW-0687">Ribonucleoprotein</keyword>
<dbReference type="GeneID" id="36517897"/>
<comment type="subunit">
    <text evidence="7">Component of the small nucleolar ribonucleoprotein particles containing H/ACA-type snoRNAs (H/ACA snoRNPs).</text>
</comment>
<evidence type="ECO:0000256" key="3">
    <source>
        <dbReference type="ARBA" id="ARBA00022552"/>
    </source>
</evidence>
<feature type="region of interest" description="Disordered" evidence="8">
    <location>
        <begin position="1"/>
        <end position="92"/>
    </location>
</feature>
<sequence>MADQKSEFASLVEHILPPVPAQESNGPSAESGLDAIDRALEEDEQESSESGSENSSDSKSDESSDSDSDAGEFLAPPDSPDEIPRTKNEVDEAIPVLPEGFAMTEETRIEPIGAILSVGDRSVVIRAETSGEYRILAEGTVFCLLDRTVLGPLFETFGPVEHPFYVVKFATEEETAGLKEQIGQQVCYIVPSSNYIFTETLKSKGSDASNFHDEEVPLEEQEFSDDEQEALAKQSKKKRKRKPTSQPPARNSPPAQESSANTFVSHPFTPQSFPVQNPIAAQQAAQWYYYHALAQAQAQAQAQNQNTRDPRVPRGGPPGAAPPY</sequence>
<dbReference type="SUPFAM" id="SSF50447">
    <property type="entry name" value="Translation proteins"/>
    <property type="match status" value="1"/>
</dbReference>
<protein>
    <recommendedName>
        <fullName evidence="7">H/ACA ribonucleoprotein complex subunit</fullName>
    </recommendedName>
</protein>
<organism evidence="9 10">
    <name type="scientific">Wickerhamiella sorbophila</name>
    <dbReference type="NCBI Taxonomy" id="45607"/>
    <lineage>
        <taxon>Eukaryota</taxon>
        <taxon>Fungi</taxon>
        <taxon>Dikarya</taxon>
        <taxon>Ascomycota</taxon>
        <taxon>Saccharomycotina</taxon>
        <taxon>Dipodascomycetes</taxon>
        <taxon>Dipodascales</taxon>
        <taxon>Trichomonascaceae</taxon>
        <taxon>Wickerhamiella</taxon>
    </lineage>
</organism>
<dbReference type="GO" id="GO:0006364">
    <property type="term" value="P:rRNA processing"/>
    <property type="evidence" value="ECO:0007669"/>
    <property type="project" value="UniProtKB-KW"/>
</dbReference>
<feature type="compositionally biased region" description="Polar residues" evidence="8">
    <location>
        <begin position="253"/>
        <end position="274"/>
    </location>
</feature>
<comment type="similarity">
    <text evidence="7">Belongs to the GAR1 family.</text>
</comment>
<keyword evidence="2 7" id="KW-0690">Ribosome biogenesis</keyword>
<keyword evidence="5 7" id="KW-0694">RNA-binding</keyword>
<evidence type="ECO:0000313" key="9">
    <source>
        <dbReference type="EMBL" id="PRT56529.1"/>
    </source>
</evidence>
<evidence type="ECO:0000256" key="5">
    <source>
        <dbReference type="ARBA" id="ARBA00022884"/>
    </source>
</evidence>
<dbReference type="EMBL" id="NDIQ01000022">
    <property type="protein sequence ID" value="PRT56529.1"/>
    <property type="molecule type" value="Genomic_DNA"/>
</dbReference>
<dbReference type="AlphaFoldDB" id="A0A2T0FNI5"/>
<evidence type="ECO:0000256" key="2">
    <source>
        <dbReference type="ARBA" id="ARBA00022517"/>
    </source>
</evidence>
<dbReference type="Gene3D" id="2.40.10.230">
    <property type="entry name" value="Probable tRNA pseudouridine synthase domain"/>
    <property type="match status" value="1"/>
</dbReference>
<dbReference type="InterPro" id="IPR009000">
    <property type="entry name" value="Transl_B-barrel_sf"/>
</dbReference>
<dbReference type="GO" id="GO:0003723">
    <property type="term" value="F:RNA binding"/>
    <property type="evidence" value="ECO:0007669"/>
    <property type="project" value="UniProtKB-KW"/>
</dbReference>
<evidence type="ECO:0000256" key="4">
    <source>
        <dbReference type="ARBA" id="ARBA00022553"/>
    </source>
</evidence>
<dbReference type="STRING" id="45607.A0A2T0FNI5"/>
<feature type="compositionally biased region" description="Acidic residues" evidence="8">
    <location>
        <begin position="216"/>
        <end position="229"/>
    </location>
</feature>
<dbReference type="PANTHER" id="PTHR31633:SF1">
    <property type="entry name" value="H_ACA RIBONUCLEOPROTEIN COMPLEX NON-CORE SUBUNIT NAF1"/>
    <property type="match status" value="1"/>
</dbReference>
<evidence type="ECO:0000256" key="1">
    <source>
        <dbReference type="ARBA" id="ARBA00009801"/>
    </source>
</evidence>
<keyword evidence="10" id="KW-1185">Reference proteome</keyword>
<evidence type="ECO:0000256" key="7">
    <source>
        <dbReference type="RuleBase" id="RU364004"/>
    </source>
</evidence>
<reference evidence="9 10" key="1">
    <citation type="submission" date="2017-04" db="EMBL/GenBank/DDBJ databases">
        <title>Genome sequencing of [Candida] sorbophila.</title>
        <authorList>
            <person name="Ahn J.O."/>
        </authorList>
    </citation>
    <scope>NUCLEOTIDE SEQUENCE [LARGE SCALE GENOMIC DNA]</scope>
    <source>
        <strain evidence="9 10">DS02</strain>
    </source>
</reference>
<keyword evidence="6 7" id="KW-0539">Nucleus</keyword>
<comment type="function">
    <text evidence="7">Required for ribosome biogenesis. Part of a complex which catalyzes pseudouridylation of rRNA. This involves the isomerization of uridine such that the ribose is subsequently attached to C5, instead of the normal N1. Pseudouridine ("psi") residues may serve to stabilize the conformation of rRNAs.</text>
</comment>
<feature type="region of interest" description="Disordered" evidence="8">
    <location>
        <begin position="205"/>
        <end position="274"/>
    </location>
</feature>
<dbReference type="GO" id="GO:0001522">
    <property type="term" value="P:pseudouridine synthesis"/>
    <property type="evidence" value="ECO:0007669"/>
    <property type="project" value="InterPro"/>
</dbReference>
<dbReference type="GO" id="GO:0005730">
    <property type="term" value="C:nucleolus"/>
    <property type="evidence" value="ECO:0007669"/>
    <property type="project" value="UniProtKB-SubCell"/>
</dbReference>
<feature type="region of interest" description="Disordered" evidence="8">
    <location>
        <begin position="295"/>
        <end position="324"/>
    </location>
</feature>
<gene>
    <name evidence="9" type="ORF">B9G98_04149</name>
</gene>